<evidence type="ECO:0000313" key="6">
    <source>
        <dbReference type="Proteomes" id="UP000094412"/>
    </source>
</evidence>
<dbReference type="PANTHER" id="PTHR30204:SF92">
    <property type="entry name" value="HTH-TYPE TRANSCRIPTIONAL REGULATOR ZNTR"/>
    <property type="match status" value="1"/>
</dbReference>
<keyword evidence="6" id="KW-1185">Reference proteome</keyword>
<dbReference type="Pfam" id="PF00376">
    <property type="entry name" value="MerR"/>
    <property type="match status" value="1"/>
</dbReference>
<dbReference type="InterPro" id="IPR000551">
    <property type="entry name" value="MerR-type_HTH_dom"/>
</dbReference>
<dbReference type="PROSITE" id="PS50937">
    <property type="entry name" value="HTH_MERR_2"/>
    <property type="match status" value="1"/>
</dbReference>
<dbReference type="EMBL" id="MDEO01000036">
    <property type="protein sequence ID" value="OCX12591.1"/>
    <property type="molecule type" value="Genomic_DNA"/>
</dbReference>
<keyword evidence="2" id="KW-0238">DNA-binding</keyword>
<dbReference type="Pfam" id="PF09278">
    <property type="entry name" value="MerR-DNA-bind"/>
    <property type="match status" value="1"/>
</dbReference>
<dbReference type="RefSeq" id="WP_024922512.1">
    <property type="nucleotide sequence ID" value="NZ_MDEO01000036.1"/>
</dbReference>
<comment type="caution">
    <text evidence="5">The sequence shown here is derived from an EMBL/GenBank/DDBJ whole genome shotgun (WGS) entry which is preliminary data.</text>
</comment>
<evidence type="ECO:0000256" key="1">
    <source>
        <dbReference type="ARBA" id="ARBA00023015"/>
    </source>
</evidence>
<dbReference type="PRINTS" id="PR00040">
    <property type="entry name" value="HTHMERR"/>
</dbReference>
<dbReference type="InterPro" id="IPR047057">
    <property type="entry name" value="MerR_fam"/>
</dbReference>
<gene>
    <name evidence="5" type="ORF">QV13_23600</name>
</gene>
<evidence type="ECO:0000256" key="3">
    <source>
        <dbReference type="ARBA" id="ARBA00023163"/>
    </source>
</evidence>
<dbReference type="SMART" id="SM00422">
    <property type="entry name" value="HTH_MERR"/>
    <property type="match status" value="1"/>
</dbReference>
<name>A0A1C2DCU2_9HYPH</name>
<organism evidence="5 6">
    <name type="scientific">Mesorhizobium hungaricum</name>
    <dbReference type="NCBI Taxonomy" id="1566387"/>
    <lineage>
        <taxon>Bacteria</taxon>
        <taxon>Pseudomonadati</taxon>
        <taxon>Pseudomonadota</taxon>
        <taxon>Alphaproteobacteria</taxon>
        <taxon>Hyphomicrobiales</taxon>
        <taxon>Phyllobacteriaceae</taxon>
        <taxon>Mesorhizobium</taxon>
    </lineage>
</organism>
<evidence type="ECO:0000313" key="5">
    <source>
        <dbReference type="EMBL" id="OCX12591.1"/>
    </source>
</evidence>
<dbReference type="STRING" id="1566387.QV13_23600"/>
<dbReference type="GO" id="GO:0003700">
    <property type="term" value="F:DNA-binding transcription factor activity"/>
    <property type="evidence" value="ECO:0007669"/>
    <property type="project" value="InterPro"/>
</dbReference>
<evidence type="ECO:0000256" key="2">
    <source>
        <dbReference type="ARBA" id="ARBA00023125"/>
    </source>
</evidence>
<dbReference type="PANTHER" id="PTHR30204">
    <property type="entry name" value="REDOX-CYCLING DRUG-SENSING TRANSCRIPTIONAL ACTIVATOR SOXR"/>
    <property type="match status" value="1"/>
</dbReference>
<keyword evidence="1" id="KW-0805">Transcription regulation</keyword>
<dbReference type="SUPFAM" id="SSF46955">
    <property type="entry name" value="Putative DNA-binding domain"/>
    <property type="match status" value="1"/>
</dbReference>
<accession>A0A1C2DCU2</accession>
<dbReference type="Gene3D" id="1.10.1660.10">
    <property type="match status" value="1"/>
</dbReference>
<keyword evidence="3" id="KW-0804">Transcription</keyword>
<evidence type="ECO:0000259" key="4">
    <source>
        <dbReference type="PROSITE" id="PS50937"/>
    </source>
</evidence>
<dbReference type="GO" id="GO:0003677">
    <property type="term" value="F:DNA binding"/>
    <property type="evidence" value="ECO:0007669"/>
    <property type="project" value="UniProtKB-KW"/>
</dbReference>
<dbReference type="InterPro" id="IPR015358">
    <property type="entry name" value="Tscrpt_reg_MerR_DNA-bd"/>
</dbReference>
<proteinExistence type="predicted"/>
<dbReference type="OrthoDB" id="9802944at2"/>
<sequence length="147" mass="16565">MTDRAIGRGFKRSELARQTGSNLETVRYYEKIGLLPEPPRSANDYRVYNEAHVRRLRFVMRGRELGFSIEEIRGLLELVDGGKQTCAEVKERTEHHLSDVRAKIADLRRIEKILAQTAAQCSGDAIPECPILDALSSYPDVGDAGHR</sequence>
<dbReference type="CDD" id="cd04785">
    <property type="entry name" value="HTH_CadR-PbrR-like"/>
    <property type="match status" value="1"/>
</dbReference>
<dbReference type="AlphaFoldDB" id="A0A1C2DCU2"/>
<protein>
    <submittedName>
        <fullName evidence="5">MerR family transcriptional regulator</fullName>
    </submittedName>
</protein>
<dbReference type="Proteomes" id="UP000094412">
    <property type="component" value="Unassembled WGS sequence"/>
</dbReference>
<feature type="domain" description="HTH merR-type" evidence="4">
    <location>
        <begin position="13"/>
        <end position="78"/>
    </location>
</feature>
<dbReference type="InterPro" id="IPR009061">
    <property type="entry name" value="DNA-bd_dom_put_sf"/>
</dbReference>
<reference evidence="5 6" key="1">
    <citation type="submission" date="2016-08" db="EMBL/GenBank/DDBJ databases">
        <title>Whole genome sequence of Mesorhizobium sp. strain UASWS1009 isolated from industrial sewage.</title>
        <authorList>
            <person name="Crovadore J."/>
            <person name="Calmin G."/>
            <person name="Chablais R."/>
            <person name="Cochard B."/>
            <person name="Lefort F."/>
        </authorList>
    </citation>
    <scope>NUCLEOTIDE SEQUENCE [LARGE SCALE GENOMIC DNA]</scope>
    <source>
        <strain evidence="5 6">UASWS1009</strain>
    </source>
</reference>